<feature type="site" description="Transition state stabilizer" evidence="10">
    <location>
        <position position="123"/>
    </location>
</feature>
<feature type="active site" description="Proton acceptor" evidence="8">
    <location>
        <position position="127"/>
    </location>
</feature>
<comment type="similarity">
    <text evidence="1 12">Belongs to the peroxidase family. Ligninase subfamily.</text>
</comment>
<evidence type="ECO:0000256" key="11">
    <source>
        <dbReference type="PIRSR" id="PIRSR601621-4"/>
    </source>
</evidence>
<keyword evidence="2 12" id="KW-0575">Peroxidase</keyword>
<evidence type="ECO:0000313" key="15">
    <source>
        <dbReference type="Proteomes" id="UP000298493"/>
    </source>
</evidence>
<dbReference type="Pfam" id="PF00141">
    <property type="entry name" value="peroxidase"/>
    <property type="match status" value="1"/>
</dbReference>
<dbReference type="PRINTS" id="PR00458">
    <property type="entry name" value="PEROXIDASE"/>
</dbReference>
<accession>A0A4Z1PIJ7</accession>
<dbReference type="PROSITE" id="PS00436">
    <property type="entry name" value="PEROXIDASE_2"/>
    <property type="match status" value="1"/>
</dbReference>
<evidence type="ECO:0000256" key="8">
    <source>
        <dbReference type="PIRSR" id="PIRSR601621-1"/>
    </source>
</evidence>
<dbReference type="Gene3D" id="1.10.420.10">
    <property type="entry name" value="Peroxidase, domain 2"/>
    <property type="match status" value="1"/>
</dbReference>
<evidence type="ECO:0000256" key="3">
    <source>
        <dbReference type="ARBA" id="ARBA00022617"/>
    </source>
</evidence>
<keyword evidence="4 9" id="KW-0479">Metal-binding</keyword>
<dbReference type="Proteomes" id="UP000298493">
    <property type="component" value="Unassembled WGS sequence"/>
</dbReference>
<dbReference type="Gene3D" id="1.10.520.10">
    <property type="match status" value="1"/>
</dbReference>
<proteinExistence type="inferred from homology"/>
<keyword evidence="7" id="KW-0325">Glycoprotein</keyword>
<feature type="domain" description="Plant heme peroxidase family profile" evidence="13">
    <location>
        <begin position="140"/>
        <end position="371"/>
    </location>
</feature>
<dbReference type="PANTHER" id="PTHR31356:SF66">
    <property type="entry name" value="CATALASE-PEROXIDASE"/>
    <property type="match status" value="1"/>
</dbReference>
<keyword evidence="3 9" id="KW-0349">Heme</keyword>
<evidence type="ECO:0000256" key="6">
    <source>
        <dbReference type="ARBA" id="ARBA00023004"/>
    </source>
</evidence>
<keyword evidence="9 12" id="KW-0106">Calcium</keyword>
<dbReference type="GO" id="GO:0046872">
    <property type="term" value="F:metal ion binding"/>
    <property type="evidence" value="ECO:0007669"/>
    <property type="project" value="UniProtKB-UniRule"/>
</dbReference>
<comment type="cofactor">
    <cofactor evidence="9">
        <name>heme b</name>
        <dbReference type="ChEBI" id="CHEBI:60344"/>
    </cofactor>
    <text evidence="9">Binds 1 heme b (iron(II)-protoporphyrin IX) group per subunit.</text>
</comment>
<feature type="binding site" evidence="9">
    <location>
        <position position="128"/>
    </location>
    <ligand>
        <name>Ca(2+)</name>
        <dbReference type="ChEBI" id="CHEBI:29108"/>
        <label>1</label>
    </ligand>
</feature>
<dbReference type="GO" id="GO:0000302">
    <property type="term" value="P:response to reactive oxygen species"/>
    <property type="evidence" value="ECO:0007669"/>
    <property type="project" value="TreeGrafter"/>
</dbReference>
<dbReference type="EMBL" id="SNSC02000001">
    <property type="protein sequence ID" value="TID27727.1"/>
    <property type="molecule type" value="Genomic_DNA"/>
</dbReference>
<gene>
    <name evidence="14" type="ORF">E6O75_ATG00494</name>
</gene>
<feature type="chain" id="PRO_5021458635" description="Peroxidase" evidence="12">
    <location>
        <begin position="19"/>
        <end position="511"/>
    </location>
</feature>
<dbReference type="GO" id="GO:0020037">
    <property type="term" value="F:heme binding"/>
    <property type="evidence" value="ECO:0007669"/>
    <property type="project" value="UniProtKB-UniRule"/>
</dbReference>
<feature type="binding site" evidence="9">
    <location>
        <position position="271"/>
    </location>
    <ligand>
        <name>Ca(2+)</name>
        <dbReference type="ChEBI" id="CHEBI:29108"/>
        <label>2</label>
    </ligand>
</feature>
<feature type="disulfide bond" evidence="11">
    <location>
        <begin position="114"/>
        <end position="196"/>
    </location>
</feature>
<evidence type="ECO:0000259" key="13">
    <source>
        <dbReference type="PROSITE" id="PS50873"/>
    </source>
</evidence>
<feature type="binding site" evidence="9">
    <location>
        <position position="140"/>
    </location>
    <ligand>
        <name>Ca(2+)</name>
        <dbReference type="ChEBI" id="CHEBI:29108"/>
        <label>1</label>
    </ligand>
</feature>
<feature type="binding site" evidence="9">
    <location>
        <position position="144"/>
    </location>
    <ligand>
        <name>Ca(2+)</name>
        <dbReference type="ChEBI" id="CHEBI:29108"/>
        <label>1</label>
    </ligand>
</feature>
<feature type="binding site" evidence="9">
    <location>
        <position position="252"/>
    </location>
    <ligand>
        <name>Ca(2+)</name>
        <dbReference type="ChEBI" id="CHEBI:29108"/>
        <label>2</label>
    </ligand>
</feature>
<keyword evidence="5 12" id="KW-0560">Oxidoreductase</keyword>
<dbReference type="InterPro" id="IPR001621">
    <property type="entry name" value="Ligninase"/>
</dbReference>
<dbReference type="GO" id="GO:0034599">
    <property type="term" value="P:cellular response to oxidative stress"/>
    <property type="evidence" value="ECO:0007669"/>
    <property type="project" value="InterPro"/>
</dbReference>
<evidence type="ECO:0000256" key="12">
    <source>
        <dbReference type="RuleBase" id="RU363051"/>
    </source>
</evidence>
<dbReference type="AlphaFoldDB" id="A0A4Z1PIJ7"/>
<evidence type="ECO:0000256" key="10">
    <source>
        <dbReference type="PIRSR" id="PIRSR601621-3"/>
    </source>
</evidence>
<feature type="signal peptide" evidence="12">
    <location>
        <begin position="1"/>
        <end position="18"/>
    </location>
</feature>
<dbReference type="PANTHER" id="PTHR31356">
    <property type="entry name" value="THYLAKOID LUMENAL 29 KDA PROTEIN, CHLOROPLASTIC-RELATED"/>
    <property type="match status" value="1"/>
</dbReference>
<sequence>MKFTTSALSAMLSASAMAYPGMGGDASAFHKRMAEVSTKEKRDLPPSLDSATSQVAQDIKDCLSTATSCEASDTAKTYVAPALGSKECAADQCCIWDYVTSDLVAIFKDCDGQCTEAARQSIRLGFHDAGAWSLASGFGGADGSMLISGNEKDRVENNGLQEIIATLQTMWGKYKGNGVGAADLMQHAAVVATVVCPLGPRTRAFVGRKDGDGSSPNGLLPDVHSDADTLIKLFEDKTISAFDLAALVGAHSTSEQDVVDANFAGAPQDSTPGVWDVAFYSETPDQNASSAIFKFPSDQALAADPRTKPSFDFFGKNVNGQAAWNDDFARAYVRLSLLGVPNIDDLVECTKVLPSQIGSFVIAPNSCKAGNNTSSVSSSAPSSATSGAPYASSNTTGIYSHPASSAKTTSYVTKYTTSTKTTTKTHIITNKGSVTKSYEALTTTTVCPIVPSRVLTYEPTETITKSVPKGFFAGPNGESYVFKPVITPGPSYSLTYASCKPKTVYTTVTVY</sequence>
<keyword evidence="6 9" id="KW-0408">Iron</keyword>
<comment type="cofactor">
    <cofactor evidence="9 12">
        <name>Ca(2+)</name>
        <dbReference type="ChEBI" id="CHEBI:29108"/>
    </cofactor>
    <text evidence="9 12">Binds 2 calcium ions per subunit.</text>
</comment>
<protein>
    <recommendedName>
        <fullName evidence="12">Peroxidase</fullName>
        <ecNumber evidence="12">1.11.1.-</ecNumber>
    </recommendedName>
</protein>
<evidence type="ECO:0000256" key="1">
    <source>
        <dbReference type="ARBA" id="ARBA00006089"/>
    </source>
</evidence>
<evidence type="ECO:0000256" key="2">
    <source>
        <dbReference type="ARBA" id="ARBA00022559"/>
    </source>
</evidence>
<evidence type="ECO:0000256" key="4">
    <source>
        <dbReference type="ARBA" id="ARBA00022723"/>
    </source>
</evidence>
<dbReference type="InterPro" id="IPR019794">
    <property type="entry name" value="Peroxidases_AS"/>
</dbReference>
<dbReference type="SUPFAM" id="SSF48113">
    <property type="entry name" value="Heme-dependent peroxidases"/>
    <property type="match status" value="1"/>
</dbReference>
<reference evidence="14 15" key="1">
    <citation type="submission" date="2019-04" db="EMBL/GenBank/DDBJ databases">
        <title>High contiguity whole genome sequence and gene annotation resource for two Venturia nashicola isolates.</title>
        <authorList>
            <person name="Prokchorchik M."/>
            <person name="Won K."/>
            <person name="Lee Y."/>
            <person name="Choi E.D."/>
            <person name="Segonzac C."/>
            <person name="Sohn K.H."/>
        </authorList>
    </citation>
    <scope>NUCLEOTIDE SEQUENCE [LARGE SCALE GENOMIC DNA]</scope>
    <source>
        <strain evidence="14 15">PRI2</strain>
    </source>
</reference>
<dbReference type="PROSITE" id="PS50873">
    <property type="entry name" value="PEROXIDASE_4"/>
    <property type="match status" value="1"/>
</dbReference>
<organism evidence="14 15">
    <name type="scientific">Venturia nashicola</name>
    <dbReference type="NCBI Taxonomy" id="86259"/>
    <lineage>
        <taxon>Eukaryota</taxon>
        <taxon>Fungi</taxon>
        <taxon>Dikarya</taxon>
        <taxon>Ascomycota</taxon>
        <taxon>Pezizomycotina</taxon>
        <taxon>Dothideomycetes</taxon>
        <taxon>Pleosporomycetidae</taxon>
        <taxon>Venturiales</taxon>
        <taxon>Venturiaceae</taxon>
        <taxon>Venturia</taxon>
    </lineage>
</organism>
<dbReference type="STRING" id="86259.A0A4Z1PIJ7"/>
<dbReference type="PRINTS" id="PR00462">
    <property type="entry name" value="LIGNINASE"/>
</dbReference>
<dbReference type="InterPro" id="IPR010255">
    <property type="entry name" value="Haem_peroxidase_sf"/>
</dbReference>
<dbReference type="GO" id="GO:0004601">
    <property type="term" value="F:peroxidase activity"/>
    <property type="evidence" value="ECO:0007669"/>
    <property type="project" value="UniProtKB-KW"/>
</dbReference>
<feature type="binding site" evidence="9">
    <location>
        <position position="276"/>
    </location>
    <ligand>
        <name>Ca(2+)</name>
        <dbReference type="ChEBI" id="CHEBI:29108"/>
        <label>2</label>
    </ligand>
</feature>
<evidence type="ECO:0000256" key="7">
    <source>
        <dbReference type="ARBA" id="ARBA00023180"/>
    </source>
</evidence>
<keyword evidence="11" id="KW-1015">Disulfide bond</keyword>
<dbReference type="GO" id="GO:0042744">
    <property type="term" value="P:hydrogen peroxide catabolic process"/>
    <property type="evidence" value="ECO:0007669"/>
    <property type="project" value="TreeGrafter"/>
</dbReference>
<dbReference type="InterPro" id="IPR002016">
    <property type="entry name" value="Haem_peroxidase"/>
</dbReference>
<feature type="disulfide bond" evidence="11">
    <location>
        <begin position="93"/>
        <end position="349"/>
    </location>
</feature>
<feature type="binding site" description="axial binding residue" evidence="9">
    <location>
        <position position="251"/>
    </location>
    <ligand>
        <name>heme b</name>
        <dbReference type="ChEBI" id="CHEBI:60344"/>
    </ligand>
    <ligandPart>
        <name>Fe</name>
        <dbReference type="ChEBI" id="CHEBI:18248"/>
    </ligandPart>
</feature>
<dbReference type="EC" id="1.11.1.-" evidence="12"/>
<feature type="binding site" evidence="9">
    <location>
        <position position="142"/>
    </location>
    <ligand>
        <name>Ca(2+)</name>
        <dbReference type="ChEBI" id="CHEBI:29108"/>
        <label>1</label>
    </ligand>
</feature>
<keyword evidence="12" id="KW-0732">Signal</keyword>
<feature type="binding site" evidence="9">
    <location>
        <position position="269"/>
    </location>
    <ligand>
        <name>Ca(2+)</name>
        <dbReference type="ChEBI" id="CHEBI:29108"/>
        <label>2</label>
    </ligand>
</feature>
<evidence type="ECO:0000313" key="14">
    <source>
        <dbReference type="EMBL" id="TID27727.1"/>
    </source>
</evidence>
<evidence type="ECO:0000256" key="9">
    <source>
        <dbReference type="PIRSR" id="PIRSR601621-2"/>
    </source>
</evidence>
<comment type="caution">
    <text evidence="14">The sequence shown here is derived from an EMBL/GenBank/DDBJ whole genome shotgun (WGS) entry which is preliminary data.</text>
</comment>
<keyword evidence="15" id="KW-1185">Reference proteome</keyword>
<dbReference type="OrthoDB" id="2113341at2759"/>
<evidence type="ECO:0000256" key="5">
    <source>
        <dbReference type="ARBA" id="ARBA00023002"/>
    </source>
</evidence>
<name>A0A4Z1PIJ7_9PEZI</name>
<dbReference type="InterPro" id="IPR044831">
    <property type="entry name" value="Ccp1-like"/>
</dbReference>